<dbReference type="Proteomes" id="UP001287356">
    <property type="component" value="Unassembled WGS sequence"/>
</dbReference>
<accession>A0AAE0JRR7</accession>
<reference evidence="2" key="2">
    <citation type="submission" date="2023-06" db="EMBL/GenBank/DDBJ databases">
        <authorList>
            <consortium name="Lawrence Berkeley National Laboratory"/>
            <person name="Haridas S."/>
            <person name="Hensen N."/>
            <person name="Bonometti L."/>
            <person name="Westerberg I."/>
            <person name="Brannstrom I.O."/>
            <person name="Guillou S."/>
            <person name="Cros-Aarteil S."/>
            <person name="Calhoun S."/>
            <person name="Kuo A."/>
            <person name="Mondo S."/>
            <person name="Pangilinan J."/>
            <person name="Riley R."/>
            <person name="Labutti K."/>
            <person name="Andreopoulos B."/>
            <person name="Lipzen A."/>
            <person name="Chen C."/>
            <person name="Yanf M."/>
            <person name="Daum C."/>
            <person name="Ng V."/>
            <person name="Clum A."/>
            <person name="Steindorff A."/>
            <person name="Ohm R."/>
            <person name="Martin F."/>
            <person name="Silar P."/>
            <person name="Natvig D."/>
            <person name="Lalanne C."/>
            <person name="Gautier V."/>
            <person name="Ament-Velasquez S.L."/>
            <person name="Kruys A."/>
            <person name="Hutchinson M.I."/>
            <person name="Powell A.J."/>
            <person name="Barry K."/>
            <person name="Miller A.N."/>
            <person name="Grigoriev I.V."/>
            <person name="Debuchy R."/>
            <person name="Gladieux P."/>
            <person name="Thoren M.H."/>
            <person name="Johannesson H."/>
        </authorList>
    </citation>
    <scope>NUCLEOTIDE SEQUENCE</scope>
    <source>
        <strain evidence="2">CBS 958.72</strain>
    </source>
</reference>
<keyword evidence="3" id="KW-1185">Reference proteome</keyword>
<protein>
    <submittedName>
        <fullName evidence="2">Uncharacterized protein</fullName>
    </submittedName>
</protein>
<gene>
    <name evidence="2" type="ORF">B0T24DRAFT_130719</name>
</gene>
<proteinExistence type="predicted"/>
<dbReference type="EMBL" id="JAULSN010000016">
    <property type="protein sequence ID" value="KAK3358459.1"/>
    <property type="molecule type" value="Genomic_DNA"/>
</dbReference>
<name>A0AAE0JRR7_9PEZI</name>
<evidence type="ECO:0000256" key="1">
    <source>
        <dbReference type="SAM" id="MobiDB-lite"/>
    </source>
</evidence>
<evidence type="ECO:0000313" key="3">
    <source>
        <dbReference type="Proteomes" id="UP001287356"/>
    </source>
</evidence>
<feature type="region of interest" description="Disordered" evidence="1">
    <location>
        <begin position="1"/>
        <end position="28"/>
    </location>
</feature>
<evidence type="ECO:0000313" key="2">
    <source>
        <dbReference type="EMBL" id="KAK3358459.1"/>
    </source>
</evidence>
<sequence>MSHSTQSQGPYPPQGVKENPILIDSSSPDEIVDYNAEAEQAPNSPLNPRKRLVEDTDMDEADAHVAMRGRNTIRGVDEDAIELFSRREGLVSLDAMIAALTHGTDNEKNEFIAEGNEEFYALASVLDYADRDDSDAAVNQDLSTDESVLVSYDESNETQESSTDGITLCERCQIPLPILRLQTAEDYANYAKRPNIFQDARVQSLNRMKCAGRVGEEDGCYCDK</sequence>
<dbReference type="AlphaFoldDB" id="A0AAE0JRR7"/>
<reference evidence="2" key="1">
    <citation type="journal article" date="2023" name="Mol. Phylogenet. Evol.">
        <title>Genome-scale phylogeny and comparative genomics of the fungal order Sordariales.</title>
        <authorList>
            <person name="Hensen N."/>
            <person name="Bonometti L."/>
            <person name="Westerberg I."/>
            <person name="Brannstrom I.O."/>
            <person name="Guillou S."/>
            <person name="Cros-Aarteil S."/>
            <person name="Calhoun S."/>
            <person name="Haridas S."/>
            <person name="Kuo A."/>
            <person name="Mondo S."/>
            <person name="Pangilinan J."/>
            <person name="Riley R."/>
            <person name="LaButti K."/>
            <person name="Andreopoulos B."/>
            <person name="Lipzen A."/>
            <person name="Chen C."/>
            <person name="Yan M."/>
            <person name="Daum C."/>
            <person name="Ng V."/>
            <person name="Clum A."/>
            <person name="Steindorff A."/>
            <person name="Ohm R.A."/>
            <person name="Martin F."/>
            <person name="Silar P."/>
            <person name="Natvig D.O."/>
            <person name="Lalanne C."/>
            <person name="Gautier V."/>
            <person name="Ament-Velasquez S.L."/>
            <person name="Kruys A."/>
            <person name="Hutchinson M.I."/>
            <person name="Powell A.J."/>
            <person name="Barry K."/>
            <person name="Miller A.N."/>
            <person name="Grigoriev I.V."/>
            <person name="Debuchy R."/>
            <person name="Gladieux P."/>
            <person name="Hiltunen Thoren M."/>
            <person name="Johannesson H."/>
        </authorList>
    </citation>
    <scope>NUCLEOTIDE SEQUENCE</scope>
    <source>
        <strain evidence="2">CBS 958.72</strain>
    </source>
</reference>
<organism evidence="2 3">
    <name type="scientific">Lasiosphaeria ovina</name>
    <dbReference type="NCBI Taxonomy" id="92902"/>
    <lineage>
        <taxon>Eukaryota</taxon>
        <taxon>Fungi</taxon>
        <taxon>Dikarya</taxon>
        <taxon>Ascomycota</taxon>
        <taxon>Pezizomycotina</taxon>
        <taxon>Sordariomycetes</taxon>
        <taxon>Sordariomycetidae</taxon>
        <taxon>Sordariales</taxon>
        <taxon>Lasiosphaeriaceae</taxon>
        <taxon>Lasiosphaeria</taxon>
    </lineage>
</organism>
<comment type="caution">
    <text evidence="2">The sequence shown here is derived from an EMBL/GenBank/DDBJ whole genome shotgun (WGS) entry which is preliminary data.</text>
</comment>